<keyword evidence="4" id="KW-1185">Reference proteome</keyword>
<sequence length="98" mass="10597">MAEDVRHAPATLPAMPAGWCVYVLLCGDGSLYTGATNDLARRVARHAAGKGAAYTRSRLPVSLAWSEPALDRGAALRREAAIKRLRRQAKLALLSDQR</sequence>
<dbReference type="PANTHER" id="PTHR34477">
    <property type="entry name" value="UPF0213 PROTEIN YHBQ"/>
    <property type="match status" value="1"/>
</dbReference>
<dbReference type="CDD" id="cd10456">
    <property type="entry name" value="GIY-YIG_UPF0213"/>
    <property type="match status" value="1"/>
</dbReference>
<dbReference type="Gene3D" id="3.40.1440.10">
    <property type="entry name" value="GIY-YIG endonuclease"/>
    <property type="match status" value="1"/>
</dbReference>
<name>A0A0K1PFR6_9BACT</name>
<protein>
    <submittedName>
        <fullName evidence="3">Excinuclease ABC C subunit domain protein</fullName>
    </submittedName>
</protein>
<accession>A0A0K1PFR6</accession>
<gene>
    <name evidence="3" type="ORF">AKJ08_2346</name>
</gene>
<comment type="similarity">
    <text evidence="1">Belongs to the UPF0213 family.</text>
</comment>
<evidence type="ECO:0000313" key="3">
    <source>
        <dbReference type="EMBL" id="AKU91959.1"/>
    </source>
</evidence>
<dbReference type="InterPro" id="IPR000305">
    <property type="entry name" value="GIY-YIG_endonuc"/>
</dbReference>
<dbReference type="InterPro" id="IPR035901">
    <property type="entry name" value="GIY-YIG_endonuc_sf"/>
</dbReference>
<dbReference type="RefSeq" id="WP_082343089.1">
    <property type="nucleotide sequence ID" value="NZ_CP012332.1"/>
</dbReference>
<dbReference type="PROSITE" id="PS50164">
    <property type="entry name" value="GIY_YIG"/>
    <property type="match status" value="1"/>
</dbReference>
<organism evidence="3 4">
    <name type="scientific">Vulgatibacter incomptus</name>
    <dbReference type="NCBI Taxonomy" id="1391653"/>
    <lineage>
        <taxon>Bacteria</taxon>
        <taxon>Pseudomonadati</taxon>
        <taxon>Myxococcota</taxon>
        <taxon>Myxococcia</taxon>
        <taxon>Myxococcales</taxon>
        <taxon>Cystobacterineae</taxon>
        <taxon>Vulgatibacteraceae</taxon>
        <taxon>Vulgatibacter</taxon>
    </lineage>
</organism>
<dbReference type="Pfam" id="PF01541">
    <property type="entry name" value="GIY-YIG"/>
    <property type="match status" value="1"/>
</dbReference>
<feature type="domain" description="GIY-YIG" evidence="2">
    <location>
        <begin position="17"/>
        <end position="92"/>
    </location>
</feature>
<dbReference type="STRING" id="1391653.AKJ08_2346"/>
<dbReference type="Proteomes" id="UP000055590">
    <property type="component" value="Chromosome"/>
</dbReference>
<reference evidence="3 4" key="1">
    <citation type="submission" date="2015-08" db="EMBL/GenBank/DDBJ databases">
        <authorList>
            <person name="Babu N.S."/>
            <person name="Beckwith C.J."/>
            <person name="Beseler K.G."/>
            <person name="Brison A."/>
            <person name="Carone J.V."/>
            <person name="Caskin T.P."/>
            <person name="Diamond M."/>
            <person name="Durham M.E."/>
            <person name="Foxe J.M."/>
            <person name="Go M."/>
            <person name="Henderson B.A."/>
            <person name="Jones I.B."/>
            <person name="McGettigan J.A."/>
            <person name="Micheletti S.J."/>
            <person name="Nasrallah M.E."/>
            <person name="Ortiz D."/>
            <person name="Piller C.R."/>
            <person name="Privatt S.R."/>
            <person name="Schneider S.L."/>
            <person name="Sharp S."/>
            <person name="Smith T.C."/>
            <person name="Stanton J.D."/>
            <person name="Ullery H.E."/>
            <person name="Wilson R.J."/>
            <person name="Serrano M.G."/>
            <person name="Buck G."/>
            <person name="Lee V."/>
            <person name="Wang Y."/>
            <person name="Carvalho R."/>
            <person name="Voegtly L."/>
            <person name="Shi R."/>
            <person name="Duckworth R."/>
            <person name="Johnson A."/>
            <person name="Loviza R."/>
            <person name="Walstead R."/>
            <person name="Shah Z."/>
            <person name="Kiflezghi M."/>
            <person name="Wade K."/>
            <person name="Ball S.L."/>
            <person name="Bradley K.W."/>
            <person name="Asai D.J."/>
            <person name="Bowman C.A."/>
            <person name="Russell D.A."/>
            <person name="Pope W.H."/>
            <person name="Jacobs-Sera D."/>
            <person name="Hendrix R.W."/>
            <person name="Hatfull G.F."/>
        </authorList>
    </citation>
    <scope>NUCLEOTIDE SEQUENCE [LARGE SCALE GENOMIC DNA]</scope>
    <source>
        <strain evidence="3 4">DSM 27710</strain>
    </source>
</reference>
<evidence type="ECO:0000259" key="2">
    <source>
        <dbReference type="PROSITE" id="PS50164"/>
    </source>
</evidence>
<evidence type="ECO:0000256" key="1">
    <source>
        <dbReference type="ARBA" id="ARBA00007435"/>
    </source>
</evidence>
<dbReference type="SUPFAM" id="SSF82771">
    <property type="entry name" value="GIY-YIG endonuclease"/>
    <property type="match status" value="1"/>
</dbReference>
<dbReference type="PANTHER" id="PTHR34477:SF1">
    <property type="entry name" value="UPF0213 PROTEIN YHBQ"/>
    <property type="match status" value="1"/>
</dbReference>
<evidence type="ECO:0000313" key="4">
    <source>
        <dbReference type="Proteomes" id="UP000055590"/>
    </source>
</evidence>
<proteinExistence type="inferred from homology"/>
<dbReference type="InterPro" id="IPR050190">
    <property type="entry name" value="UPF0213_domain"/>
</dbReference>
<dbReference type="KEGG" id="vin:AKJ08_2346"/>
<dbReference type="AlphaFoldDB" id="A0A0K1PFR6"/>
<dbReference type="EMBL" id="CP012332">
    <property type="protein sequence ID" value="AKU91959.1"/>
    <property type="molecule type" value="Genomic_DNA"/>
</dbReference>